<name>A0ABM3C0J9_GOSHI</name>
<dbReference type="RefSeq" id="XP_040972827.1">
    <property type="nucleotide sequence ID" value="XM_041116893.1"/>
</dbReference>
<protein>
    <submittedName>
        <fullName evidence="3">Uncharacterized protein isoform X1</fullName>
    </submittedName>
</protein>
<accession>A0ABM3C0J9</accession>
<feature type="region of interest" description="Disordered" evidence="1">
    <location>
        <begin position="1"/>
        <end position="26"/>
    </location>
</feature>
<dbReference type="Proteomes" id="UP000818029">
    <property type="component" value="Chromosome A07"/>
</dbReference>
<dbReference type="PANTHER" id="PTHR47481:SF10">
    <property type="entry name" value="COPIA-LIKE POLYPROTEIN_RETROTRANSPOSON"/>
    <property type="match status" value="1"/>
</dbReference>
<reference evidence="2" key="1">
    <citation type="journal article" date="2020" name="Nat. Genet.">
        <title>Genomic diversifications of five Gossypium allopolyploid species and their impact on cotton improvement.</title>
        <authorList>
            <person name="Chen Z.J."/>
            <person name="Sreedasyam A."/>
            <person name="Ando A."/>
            <person name="Song Q."/>
            <person name="De Santiago L.M."/>
            <person name="Hulse-Kemp A.M."/>
            <person name="Ding M."/>
            <person name="Ye W."/>
            <person name="Kirkbride R.C."/>
            <person name="Jenkins J."/>
            <person name="Plott C."/>
            <person name="Lovell J."/>
            <person name="Lin Y.M."/>
            <person name="Vaughn R."/>
            <person name="Liu B."/>
            <person name="Simpson S."/>
            <person name="Scheffler B.E."/>
            <person name="Wen L."/>
            <person name="Saski C.A."/>
            <person name="Grover C.E."/>
            <person name="Hu G."/>
            <person name="Conover J.L."/>
            <person name="Carlson J.W."/>
            <person name="Shu S."/>
            <person name="Boston L.B."/>
            <person name="Williams M."/>
            <person name="Peterson D.G."/>
            <person name="McGee K."/>
            <person name="Jones D.C."/>
            <person name="Wendel J.F."/>
            <person name="Stelly D.M."/>
            <person name="Grimwood J."/>
            <person name="Schmutz J."/>
        </authorList>
    </citation>
    <scope>NUCLEOTIDE SEQUENCE [LARGE SCALE GENOMIC DNA]</scope>
    <source>
        <strain evidence="2">cv. TM-1</strain>
    </source>
</reference>
<organism evidence="2 3">
    <name type="scientific">Gossypium hirsutum</name>
    <name type="common">Upland cotton</name>
    <name type="synonym">Gossypium mexicanum</name>
    <dbReference type="NCBI Taxonomy" id="3635"/>
    <lineage>
        <taxon>Eukaryota</taxon>
        <taxon>Viridiplantae</taxon>
        <taxon>Streptophyta</taxon>
        <taxon>Embryophyta</taxon>
        <taxon>Tracheophyta</taxon>
        <taxon>Spermatophyta</taxon>
        <taxon>Magnoliopsida</taxon>
        <taxon>eudicotyledons</taxon>
        <taxon>Gunneridae</taxon>
        <taxon>Pentapetalae</taxon>
        <taxon>rosids</taxon>
        <taxon>malvids</taxon>
        <taxon>Malvales</taxon>
        <taxon>Malvaceae</taxon>
        <taxon>Malvoideae</taxon>
        <taxon>Gossypium</taxon>
    </lineage>
</organism>
<sequence>MFMATDGVPTVDTPRQSTTVGEAVHSPGSSKIVSSSVHYFSKHNTIKLNEHNFLLWKQQLLLILEGYGLEGFVLGTVLPPPSFIPGDDGQLVKNPAFLVHKKQDKFLASWLLSTVMDDILVHLTATKTSLDIWTTIDRRFGAKSSIKISSMRHTLYSIKKSSLSIKDYLSKVKSLSDSLTAAGSLVTEQEQVSIILAGLPIEFESIHILASATPMNLDLVTEMLLDCEARQMAMLTEVPLQVNFVSQQGNQDTMKSGSDTNLGSHQGHRNFIRGWSRGCTRGSGRGWSRSKPQCQLYGKIGHMVQTCYHRFDENFSGLGSTPSPSVNYHHLNENSSSHCSSSQCCGNFSQSSTASPPTVRVPQSSLSTQHWYPDSSATNHVTPTMATLTDVSPYTGTSQVSMGNGHSDREDSSGGPHA</sequence>
<gene>
    <name evidence="3" type="primary">LOC121231873</name>
</gene>
<keyword evidence="2" id="KW-1185">Reference proteome</keyword>
<proteinExistence type="predicted"/>
<reference evidence="3" key="2">
    <citation type="submission" date="2025-08" db="UniProtKB">
        <authorList>
            <consortium name="RefSeq"/>
        </authorList>
    </citation>
    <scope>IDENTIFICATION</scope>
</reference>
<evidence type="ECO:0000256" key="1">
    <source>
        <dbReference type="SAM" id="MobiDB-lite"/>
    </source>
</evidence>
<feature type="region of interest" description="Disordered" evidence="1">
    <location>
        <begin position="351"/>
        <end position="418"/>
    </location>
</feature>
<evidence type="ECO:0000313" key="2">
    <source>
        <dbReference type="Proteomes" id="UP000818029"/>
    </source>
</evidence>
<dbReference type="GeneID" id="121231873"/>
<feature type="compositionally biased region" description="Polar residues" evidence="1">
    <location>
        <begin position="351"/>
        <end position="404"/>
    </location>
</feature>
<evidence type="ECO:0000313" key="3">
    <source>
        <dbReference type="RefSeq" id="XP_040972827.1"/>
    </source>
</evidence>
<dbReference type="PANTHER" id="PTHR47481">
    <property type="match status" value="1"/>
</dbReference>
<dbReference type="Pfam" id="PF14223">
    <property type="entry name" value="Retrotran_gag_2"/>
    <property type="match status" value="1"/>
</dbReference>